<name>W2RTF1_CYPE1</name>
<feature type="compositionally biased region" description="Low complexity" evidence="1">
    <location>
        <begin position="134"/>
        <end position="156"/>
    </location>
</feature>
<evidence type="ECO:0008006" key="5">
    <source>
        <dbReference type="Google" id="ProtNLM"/>
    </source>
</evidence>
<dbReference type="RefSeq" id="XP_008718380.1">
    <property type="nucleotide sequence ID" value="XM_008720158.1"/>
</dbReference>
<protein>
    <recommendedName>
        <fullName evidence="5">Hydrophobin</fullName>
    </recommendedName>
</protein>
<feature type="region of interest" description="Disordered" evidence="1">
    <location>
        <begin position="120"/>
        <end position="172"/>
    </location>
</feature>
<dbReference type="EMBL" id="KB822721">
    <property type="protein sequence ID" value="ETN39595.1"/>
    <property type="molecule type" value="Genomic_DNA"/>
</dbReference>
<evidence type="ECO:0000313" key="3">
    <source>
        <dbReference type="EMBL" id="ETN39595.1"/>
    </source>
</evidence>
<gene>
    <name evidence="3" type="ORF">HMPREF1541_05821</name>
</gene>
<dbReference type="Proteomes" id="UP000030752">
    <property type="component" value="Unassembled WGS sequence"/>
</dbReference>
<sequence length="199" mass="20165">MHVSPLISLASVVAIAHAFPVTGPRALIQSDTAGCETSGLLNVLNCVDADVDVNLLNGGLLPTEKDDMDDSSAPQPSPEDSNPSGNDGCRTSGLINALNCVDVDVDASLLNGIAAREKRDGWEDRVTPAGSTSPGTAPRAPTDPPAETTPADSTPPVSTDPPAGDDSPTGITSNCESAGLINVANCLGIDVGVNILNKE</sequence>
<dbReference type="HOGENOM" id="CLU_1372161_0_0_1"/>
<dbReference type="AlphaFoldDB" id="W2RTF1"/>
<organism evidence="3 4">
    <name type="scientific">Cyphellophora europaea (strain CBS 101466)</name>
    <name type="common">Phialophora europaea</name>
    <dbReference type="NCBI Taxonomy" id="1220924"/>
    <lineage>
        <taxon>Eukaryota</taxon>
        <taxon>Fungi</taxon>
        <taxon>Dikarya</taxon>
        <taxon>Ascomycota</taxon>
        <taxon>Pezizomycotina</taxon>
        <taxon>Eurotiomycetes</taxon>
        <taxon>Chaetothyriomycetidae</taxon>
        <taxon>Chaetothyriales</taxon>
        <taxon>Cyphellophoraceae</taxon>
        <taxon>Cyphellophora</taxon>
    </lineage>
</organism>
<dbReference type="GeneID" id="19973160"/>
<dbReference type="VEuPathDB" id="FungiDB:HMPREF1541_05821"/>
<feature type="chain" id="PRO_5004823772" description="Hydrophobin" evidence="2">
    <location>
        <begin position="19"/>
        <end position="199"/>
    </location>
</feature>
<feature type="region of interest" description="Disordered" evidence="1">
    <location>
        <begin position="60"/>
        <end position="89"/>
    </location>
</feature>
<accession>W2RTF1</accession>
<evidence type="ECO:0000256" key="1">
    <source>
        <dbReference type="SAM" id="MobiDB-lite"/>
    </source>
</evidence>
<feature type="signal peptide" evidence="2">
    <location>
        <begin position="1"/>
        <end position="18"/>
    </location>
</feature>
<dbReference type="InParanoid" id="W2RTF1"/>
<evidence type="ECO:0000256" key="2">
    <source>
        <dbReference type="SAM" id="SignalP"/>
    </source>
</evidence>
<proteinExistence type="predicted"/>
<keyword evidence="4" id="KW-1185">Reference proteome</keyword>
<reference evidence="3 4" key="1">
    <citation type="submission" date="2013-03" db="EMBL/GenBank/DDBJ databases">
        <title>The Genome Sequence of Phialophora europaea CBS 101466.</title>
        <authorList>
            <consortium name="The Broad Institute Genomics Platform"/>
            <person name="Cuomo C."/>
            <person name="de Hoog S."/>
            <person name="Gorbushina A."/>
            <person name="Walker B."/>
            <person name="Young S.K."/>
            <person name="Zeng Q."/>
            <person name="Gargeya S."/>
            <person name="Fitzgerald M."/>
            <person name="Haas B."/>
            <person name="Abouelleil A."/>
            <person name="Allen A.W."/>
            <person name="Alvarado L."/>
            <person name="Arachchi H.M."/>
            <person name="Berlin A.M."/>
            <person name="Chapman S.B."/>
            <person name="Gainer-Dewar J."/>
            <person name="Goldberg J."/>
            <person name="Griggs A."/>
            <person name="Gujja S."/>
            <person name="Hansen M."/>
            <person name="Howarth C."/>
            <person name="Imamovic A."/>
            <person name="Ireland A."/>
            <person name="Larimer J."/>
            <person name="McCowan C."/>
            <person name="Murphy C."/>
            <person name="Pearson M."/>
            <person name="Poon T.W."/>
            <person name="Priest M."/>
            <person name="Roberts A."/>
            <person name="Saif S."/>
            <person name="Shea T."/>
            <person name="Sisk P."/>
            <person name="Sykes S."/>
            <person name="Wortman J."/>
            <person name="Nusbaum C."/>
            <person name="Birren B."/>
        </authorList>
    </citation>
    <scope>NUCLEOTIDE SEQUENCE [LARGE SCALE GENOMIC DNA]</scope>
    <source>
        <strain evidence="3 4">CBS 101466</strain>
    </source>
</reference>
<feature type="compositionally biased region" description="Polar residues" evidence="1">
    <location>
        <begin position="72"/>
        <end position="85"/>
    </location>
</feature>
<evidence type="ECO:0000313" key="4">
    <source>
        <dbReference type="Proteomes" id="UP000030752"/>
    </source>
</evidence>
<keyword evidence="2" id="KW-0732">Signal</keyword>